<dbReference type="Pfam" id="PF00191">
    <property type="entry name" value="Annexin"/>
    <property type="match status" value="4"/>
</dbReference>
<dbReference type="GO" id="GO:0005509">
    <property type="term" value="F:calcium ion binding"/>
    <property type="evidence" value="ECO:0007669"/>
    <property type="project" value="InterPro"/>
</dbReference>
<dbReference type="SMART" id="SM00335">
    <property type="entry name" value="ANX"/>
    <property type="match status" value="4"/>
</dbReference>
<dbReference type="Gene3D" id="1.10.220.10">
    <property type="entry name" value="Annexin"/>
    <property type="match status" value="4"/>
</dbReference>
<keyword evidence="5 6" id="KW-0111">Calcium/phospholipid-binding</keyword>
<feature type="region of interest" description="Disordered" evidence="7">
    <location>
        <begin position="16"/>
        <end position="42"/>
    </location>
</feature>
<feature type="compositionally biased region" description="Basic and acidic residues" evidence="7">
    <location>
        <begin position="16"/>
        <end position="31"/>
    </location>
</feature>
<dbReference type="PANTHER" id="PTHR10502">
    <property type="entry name" value="ANNEXIN"/>
    <property type="match status" value="1"/>
</dbReference>
<dbReference type="SUPFAM" id="SSF47874">
    <property type="entry name" value="Annexin"/>
    <property type="match status" value="1"/>
</dbReference>
<keyword evidence="4 6" id="KW-0041">Annexin</keyword>
<keyword evidence="2 6" id="KW-0677">Repeat</keyword>
<name>A0A3P9JP86_ORYLA</name>
<dbReference type="InterPro" id="IPR018502">
    <property type="entry name" value="Annexin_repeat"/>
</dbReference>
<dbReference type="PANTHER" id="PTHR10502:SF237">
    <property type="entry name" value="ANNEXIN"/>
    <property type="match status" value="1"/>
</dbReference>
<accession>A0A3P9JP86</accession>
<dbReference type="PROSITE" id="PS51897">
    <property type="entry name" value="ANNEXIN_2"/>
    <property type="match status" value="4"/>
</dbReference>
<dbReference type="FunFam" id="1.10.220.10:FF:000007">
    <property type="entry name" value="Annexin"/>
    <property type="match status" value="1"/>
</dbReference>
<dbReference type="InterPro" id="IPR001464">
    <property type="entry name" value="Annexin"/>
</dbReference>
<evidence type="ECO:0000256" key="1">
    <source>
        <dbReference type="ARBA" id="ARBA00007831"/>
    </source>
</evidence>
<dbReference type="PRINTS" id="PR00196">
    <property type="entry name" value="ANNEXIN"/>
</dbReference>
<dbReference type="GO" id="GO:0005544">
    <property type="term" value="F:calcium-dependent phospholipid binding"/>
    <property type="evidence" value="ECO:0007669"/>
    <property type="project" value="UniProtKB-KW"/>
</dbReference>
<dbReference type="FunFam" id="1.10.220.10:FF:000001">
    <property type="entry name" value="Annexin"/>
    <property type="match status" value="1"/>
</dbReference>
<dbReference type="AlphaFoldDB" id="A0A3P9JP86"/>
<dbReference type="PROSITE" id="PS00223">
    <property type="entry name" value="ANNEXIN_1"/>
    <property type="match status" value="2"/>
</dbReference>
<protein>
    <recommendedName>
        <fullName evidence="6">Annexin</fullName>
    </recommendedName>
</protein>
<organism evidence="8 9">
    <name type="scientific">Oryzias latipes</name>
    <name type="common">Japanese rice fish</name>
    <name type="synonym">Japanese killifish</name>
    <dbReference type="NCBI Taxonomy" id="8090"/>
    <lineage>
        <taxon>Eukaryota</taxon>
        <taxon>Metazoa</taxon>
        <taxon>Chordata</taxon>
        <taxon>Craniata</taxon>
        <taxon>Vertebrata</taxon>
        <taxon>Euteleostomi</taxon>
        <taxon>Actinopterygii</taxon>
        <taxon>Neopterygii</taxon>
        <taxon>Teleostei</taxon>
        <taxon>Neoteleostei</taxon>
        <taxon>Acanthomorphata</taxon>
        <taxon>Ovalentaria</taxon>
        <taxon>Atherinomorphae</taxon>
        <taxon>Beloniformes</taxon>
        <taxon>Adrianichthyidae</taxon>
        <taxon>Oryziinae</taxon>
        <taxon>Oryzias</taxon>
    </lineage>
</organism>
<comment type="similarity">
    <text evidence="1 6">Belongs to the annexin family.</text>
</comment>
<reference evidence="8 9" key="2">
    <citation type="submission" date="2017-04" db="EMBL/GenBank/DDBJ databases">
        <title>CpG methylation of centromeres and impact of large insertions on vertebrate speciation.</title>
        <authorList>
            <person name="Ichikawa K."/>
            <person name="Yoshimura J."/>
            <person name="Morishita S."/>
        </authorList>
    </citation>
    <scope>NUCLEOTIDE SEQUENCE</scope>
    <source>
        <strain evidence="8 9">HSOK</strain>
    </source>
</reference>
<proteinExistence type="inferred from homology"/>
<reference key="1">
    <citation type="journal article" date="2007" name="Nature">
        <title>The medaka draft genome and insights into vertebrate genome evolution.</title>
        <authorList>
            <person name="Kasahara M."/>
            <person name="Naruse K."/>
            <person name="Sasaki S."/>
            <person name="Nakatani Y."/>
            <person name="Qu W."/>
            <person name="Ahsan B."/>
            <person name="Yamada T."/>
            <person name="Nagayasu Y."/>
            <person name="Doi K."/>
            <person name="Kasai Y."/>
            <person name="Jindo T."/>
            <person name="Kobayashi D."/>
            <person name="Shimada A."/>
            <person name="Toyoda A."/>
            <person name="Kuroki Y."/>
            <person name="Fujiyama A."/>
            <person name="Sasaki T."/>
            <person name="Shimizu A."/>
            <person name="Asakawa S."/>
            <person name="Shimizu N."/>
            <person name="Hashimoto S."/>
            <person name="Yang J."/>
            <person name="Lee Y."/>
            <person name="Matsushima K."/>
            <person name="Sugano S."/>
            <person name="Sakaizumi M."/>
            <person name="Narita T."/>
            <person name="Ohishi K."/>
            <person name="Haga S."/>
            <person name="Ohta F."/>
            <person name="Nomoto H."/>
            <person name="Nogata K."/>
            <person name="Morishita T."/>
            <person name="Endo T."/>
            <person name="Shin-I T."/>
            <person name="Takeda H."/>
            <person name="Morishita S."/>
            <person name="Kohara Y."/>
        </authorList>
    </citation>
    <scope>NUCLEOTIDE SEQUENCE [LARGE SCALE GENOMIC DNA]</scope>
    <source>
        <strain>Hd-rR</strain>
    </source>
</reference>
<evidence type="ECO:0000256" key="7">
    <source>
        <dbReference type="SAM" id="MobiDB-lite"/>
    </source>
</evidence>
<evidence type="ECO:0000256" key="4">
    <source>
        <dbReference type="ARBA" id="ARBA00023216"/>
    </source>
</evidence>
<evidence type="ECO:0000256" key="3">
    <source>
        <dbReference type="ARBA" id="ARBA00022837"/>
    </source>
</evidence>
<evidence type="ECO:0000256" key="2">
    <source>
        <dbReference type="ARBA" id="ARBA00022737"/>
    </source>
</evidence>
<evidence type="ECO:0000313" key="8">
    <source>
        <dbReference type="Ensembl" id="ENSORLP00015034133.1"/>
    </source>
</evidence>
<keyword evidence="3 6" id="KW-0106">Calcium</keyword>
<reference evidence="8" key="3">
    <citation type="submission" date="2025-08" db="UniProtKB">
        <authorList>
            <consortium name="Ensembl"/>
        </authorList>
    </citation>
    <scope>IDENTIFICATION</scope>
    <source>
        <strain evidence="8">HSOK</strain>
    </source>
</reference>
<comment type="domain">
    <text evidence="6">A pair of annexin repeats may form one binding site for calcium and phospholipid.</text>
</comment>
<evidence type="ECO:0000256" key="5">
    <source>
        <dbReference type="ARBA" id="ARBA00023302"/>
    </source>
</evidence>
<dbReference type="Proteomes" id="UP000265200">
    <property type="component" value="Chromosome 12"/>
</dbReference>
<dbReference type="Ensembl" id="ENSORLT00015027674.1">
    <property type="protein sequence ID" value="ENSORLP00015034133.1"/>
    <property type="gene ID" value="ENSORLG00015019942.1"/>
</dbReference>
<reference evidence="8" key="4">
    <citation type="submission" date="2025-09" db="UniProtKB">
        <authorList>
            <consortium name="Ensembl"/>
        </authorList>
    </citation>
    <scope>IDENTIFICATION</scope>
    <source>
        <strain evidence="8">HSOK</strain>
    </source>
</reference>
<sequence length="347" mass="39052">MSMFKKFFNNIIHTKDSDNKKVPEPVKEKPKPKYYGTVTPHPDFDASKDAGVLRSAIQSKGVDEDVIVAVLAKRSNEQRQKIKTVYEASVGKKLEQSLKDVLRSHLEDACLALLMPPAHYDAHLLRKATKGLGTDESVLVEILATRSNREIENIKRVFKEEYKTELEEVIKDETSGDFTKALLAMLSAKKDEGEKVDLELAQKDAKILFEASGNSKINVSTFIEILTSRSGPQLKKTFQHYASVSDTSLPKALELQLKGDIEDCLIDIVKCAWNTPAFFAEKLHNSMKGSGTRDNILIRILVSRSEVDLKKIIEEYKAMFGRRLQEDIQQDTKGDYQQILLGLCGPH</sequence>
<dbReference type="FunFam" id="1.10.220.10:FF:000002">
    <property type="entry name" value="Annexin"/>
    <property type="match status" value="1"/>
</dbReference>
<dbReference type="InterPro" id="IPR018252">
    <property type="entry name" value="Annexin_repeat_CS"/>
</dbReference>
<dbReference type="FunFam" id="1.10.220.10:FF:000003">
    <property type="entry name" value="Annexin"/>
    <property type="match status" value="1"/>
</dbReference>
<dbReference type="InterPro" id="IPR037104">
    <property type="entry name" value="Annexin_sf"/>
</dbReference>
<evidence type="ECO:0000256" key="6">
    <source>
        <dbReference type="RuleBase" id="RU003540"/>
    </source>
</evidence>
<evidence type="ECO:0000313" key="9">
    <source>
        <dbReference type="Proteomes" id="UP000265200"/>
    </source>
</evidence>